<dbReference type="SUPFAM" id="SSF52172">
    <property type="entry name" value="CheY-like"/>
    <property type="match status" value="1"/>
</dbReference>
<accession>A0A6V8LUA3</accession>
<sequence>MALVALADDSMFQRFFLRKIVSERGHETVEAANGRQLLELVEARTPDLVIMDLNMPEFSGLELLETFHARGVAFPVVVITADIQHTTRARCLELGAAEVLNKPVDEAAVNGVLSRMLPG</sequence>
<feature type="modified residue" description="4-aspartylphosphate" evidence="2">
    <location>
        <position position="52"/>
    </location>
</feature>
<dbReference type="PANTHER" id="PTHR44591:SF3">
    <property type="entry name" value="RESPONSE REGULATORY DOMAIN-CONTAINING PROTEIN"/>
    <property type="match status" value="1"/>
</dbReference>
<keyword evidence="5" id="KW-1185">Reference proteome</keyword>
<organism evidence="4 5">
    <name type="scientific">Fundidesulfovibrio magnetotacticus</name>
    <dbReference type="NCBI Taxonomy" id="2730080"/>
    <lineage>
        <taxon>Bacteria</taxon>
        <taxon>Pseudomonadati</taxon>
        <taxon>Thermodesulfobacteriota</taxon>
        <taxon>Desulfovibrionia</taxon>
        <taxon>Desulfovibrionales</taxon>
        <taxon>Desulfovibrionaceae</taxon>
        <taxon>Fundidesulfovibrio</taxon>
    </lineage>
</organism>
<dbReference type="AlphaFoldDB" id="A0A6V8LUA3"/>
<comment type="caution">
    <text evidence="4">The sequence shown here is derived from an EMBL/GenBank/DDBJ whole genome shotgun (WGS) entry which is preliminary data.</text>
</comment>
<proteinExistence type="predicted"/>
<keyword evidence="1 2" id="KW-0597">Phosphoprotein</keyword>
<dbReference type="PANTHER" id="PTHR44591">
    <property type="entry name" value="STRESS RESPONSE REGULATOR PROTEIN 1"/>
    <property type="match status" value="1"/>
</dbReference>
<dbReference type="InterPro" id="IPR001789">
    <property type="entry name" value="Sig_transdc_resp-reg_receiver"/>
</dbReference>
<dbReference type="InterPro" id="IPR011006">
    <property type="entry name" value="CheY-like_superfamily"/>
</dbReference>
<dbReference type="Proteomes" id="UP000494245">
    <property type="component" value="Unassembled WGS sequence"/>
</dbReference>
<dbReference type="PROSITE" id="PS50110">
    <property type="entry name" value="RESPONSE_REGULATORY"/>
    <property type="match status" value="1"/>
</dbReference>
<evidence type="ECO:0000313" key="4">
    <source>
        <dbReference type="EMBL" id="GFK93386.1"/>
    </source>
</evidence>
<evidence type="ECO:0000313" key="5">
    <source>
        <dbReference type="Proteomes" id="UP000494245"/>
    </source>
</evidence>
<dbReference type="SMART" id="SM00448">
    <property type="entry name" value="REC"/>
    <property type="match status" value="1"/>
</dbReference>
<dbReference type="Gene3D" id="3.40.50.2300">
    <property type="match status" value="1"/>
</dbReference>
<gene>
    <name evidence="4" type="primary">rssB_1</name>
    <name evidence="4" type="ORF">NNJEOMEG_01218</name>
</gene>
<feature type="domain" description="Response regulatory" evidence="3">
    <location>
        <begin position="3"/>
        <end position="117"/>
    </location>
</feature>
<dbReference type="GO" id="GO:0000160">
    <property type="term" value="P:phosphorelay signal transduction system"/>
    <property type="evidence" value="ECO:0007669"/>
    <property type="project" value="InterPro"/>
</dbReference>
<reference evidence="4 5" key="2">
    <citation type="submission" date="2020-05" db="EMBL/GenBank/DDBJ databases">
        <title>Draft genome sequence of Desulfovibrio sp. strainFSS-1.</title>
        <authorList>
            <person name="Shimoshige H."/>
            <person name="Kobayashi H."/>
            <person name="Maekawa T."/>
        </authorList>
    </citation>
    <scope>NUCLEOTIDE SEQUENCE [LARGE SCALE GENOMIC DNA]</scope>
    <source>
        <strain evidence="4 5">SIID29052-01</strain>
    </source>
</reference>
<evidence type="ECO:0000259" key="3">
    <source>
        <dbReference type="PROSITE" id="PS50110"/>
    </source>
</evidence>
<dbReference type="RefSeq" id="WP_173082361.1">
    <property type="nucleotide sequence ID" value="NZ_BLTE01000004.1"/>
</dbReference>
<dbReference type="Pfam" id="PF00072">
    <property type="entry name" value="Response_reg"/>
    <property type="match status" value="1"/>
</dbReference>
<evidence type="ECO:0000256" key="1">
    <source>
        <dbReference type="ARBA" id="ARBA00022553"/>
    </source>
</evidence>
<dbReference type="InterPro" id="IPR050595">
    <property type="entry name" value="Bact_response_regulator"/>
</dbReference>
<dbReference type="CDD" id="cd00156">
    <property type="entry name" value="REC"/>
    <property type="match status" value="1"/>
</dbReference>
<protein>
    <submittedName>
        <fullName evidence="4">Regulator of RpoS</fullName>
    </submittedName>
</protein>
<dbReference type="EMBL" id="BLTE01000004">
    <property type="protein sequence ID" value="GFK93386.1"/>
    <property type="molecule type" value="Genomic_DNA"/>
</dbReference>
<reference evidence="4 5" key="1">
    <citation type="submission" date="2020-04" db="EMBL/GenBank/DDBJ databases">
        <authorList>
            <consortium name="Desulfovibrio sp. FSS-1 genome sequencing consortium"/>
            <person name="Shimoshige H."/>
            <person name="Kobayashi H."/>
            <person name="Maekawa T."/>
        </authorList>
    </citation>
    <scope>NUCLEOTIDE SEQUENCE [LARGE SCALE GENOMIC DNA]</scope>
    <source>
        <strain evidence="4 5">SIID29052-01</strain>
    </source>
</reference>
<name>A0A6V8LUA3_9BACT</name>
<evidence type="ECO:0000256" key="2">
    <source>
        <dbReference type="PROSITE-ProRule" id="PRU00169"/>
    </source>
</evidence>